<dbReference type="Pfam" id="PF00027">
    <property type="entry name" value="cNMP_binding"/>
    <property type="match status" value="1"/>
</dbReference>
<proteinExistence type="predicted"/>
<dbReference type="InterPro" id="IPR018490">
    <property type="entry name" value="cNMP-bd_dom_sf"/>
</dbReference>
<dbReference type="Gene3D" id="2.60.120.10">
    <property type="entry name" value="Jelly Rolls"/>
    <property type="match status" value="1"/>
</dbReference>
<reference evidence="2 3" key="1">
    <citation type="submission" date="2019-08" db="EMBL/GenBank/DDBJ databases">
        <title>Genomes of Subsaximicrobium wynnwilliamsii strains.</title>
        <authorList>
            <person name="Bowman J.P."/>
        </authorList>
    </citation>
    <scope>NUCLEOTIDE SEQUENCE [LARGE SCALE GENOMIC DNA]</scope>
    <source>
        <strain evidence="2 3">2-80-2</strain>
    </source>
</reference>
<dbReference type="Proteomes" id="UP000321578">
    <property type="component" value="Unassembled WGS sequence"/>
</dbReference>
<gene>
    <name evidence="2" type="ORF">ESY86_14185</name>
</gene>
<dbReference type="EMBL" id="VORO01000017">
    <property type="protein sequence ID" value="TXD88034.1"/>
    <property type="molecule type" value="Genomic_DNA"/>
</dbReference>
<dbReference type="OrthoDB" id="663011at2"/>
<feature type="domain" description="Cyclic nucleotide-binding" evidence="1">
    <location>
        <begin position="36"/>
        <end position="115"/>
    </location>
</feature>
<evidence type="ECO:0000313" key="2">
    <source>
        <dbReference type="EMBL" id="TXD88034.1"/>
    </source>
</evidence>
<dbReference type="InterPro" id="IPR014710">
    <property type="entry name" value="RmlC-like_jellyroll"/>
</dbReference>
<evidence type="ECO:0000313" key="3">
    <source>
        <dbReference type="Proteomes" id="UP000321578"/>
    </source>
</evidence>
<name>A0A5C6ZDQ6_9FLAO</name>
<dbReference type="InterPro" id="IPR000595">
    <property type="entry name" value="cNMP-bd_dom"/>
</dbReference>
<keyword evidence="3" id="KW-1185">Reference proteome</keyword>
<dbReference type="AlphaFoldDB" id="A0A5C6ZDQ6"/>
<dbReference type="RefSeq" id="WP_147087252.1">
    <property type="nucleotide sequence ID" value="NZ_VORM01000016.1"/>
</dbReference>
<protein>
    <submittedName>
        <fullName evidence="2">Crp/Fnr family transcriptional regulator</fullName>
    </submittedName>
</protein>
<organism evidence="2 3">
    <name type="scientific">Subsaximicrobium wynnwilliamsii</name>
    <dbReference type="NCBI Taxonomy" id="291179"/>
    <lineage>
        <taxon>Bacteria</taxon>
        <taxon>Pseudomonadati</taxon>
        <taxon>Bacteroidota</taxon>
        <taxon>Flavobacteriia</taxon>
        <taxon>Flavobacteriales</taxon>
        <taxon>Flavobacteriaceae</taxon>
        <taxon>Subsaximicrobium</taxon>
    </lineage>
</organism>
<evidence type="ECO:0000259" key="1">
    <source>
        <dbReference type="PROSITE" id="PS50042"/>
    </source>
</evidence>
<dbReference type="PROSITE" id="PS50042">
    <property type="entry name" value="CNMP_BINDING_3"/>
    <property type="match status" value="1"/>
</dbReference>
<dbReference type="SUPFAM" id="SSF51206">
    <property type="entry name" value="cAMP-binding domain-like"/>
    <property type="match status" value="1"/>
</dbReference>
<accession>A0A5C6ZDQ6</accession>
<comment type="caution">
    <text evidence="2">The sequence shown here is derived from an EMBL/GenBank/DDBJ whole genome shotgun (WGS) entry which is preliminary data.</text>
</comment>
<sequence>MKIHKIKEAFDPYFQESLENWEKFASLGKLIHCHKGEILKRPHDIEKHFNLILSGSGSIHLWNKNNYKCVDLAYEFDFFGDYMSYMTQQPSPLETIMIEDSELLQFSYHNFQNMLAESKRGEKITRIMADFAFISKQQQQIDLLTKTAFERLQQLKIQVPKLLERTPKKYISSYLGITPQSLSRIIKAFP</sequence>